<dbReference type="PANTHER" id="PTHR46005">
    <property type="entry name" value="RHO GTPASE-ACTIVATING PROTEIN 190"/>
    <property type="match status" value="1"/>
</dbReference>
<evidence type="ECO:0000313" key="3">
    <source>
        <dbReference type="EMBL" id="OQR72899.1"/>
    </source>
</evidence>
<reference evidence="3 4" key="1">
    <citation type="journal article" date="2017" name="Gigascience">
        <title>Draft genome of the honey bee ectoparasitic mite, Tropilaelaps mercedesae, is shaped by the parasitic life history.</title>
        <authorList>
            <person name="Dong X."/>
            <person name="Armstrong S.D."/>
            <person name="Xia D."/>
            <person name="Makepeace B.L."/>
            <person name="Darby A.C."/>
            <person name="Kadowaki T."/>
        </authorList>
    </citation>
    <scope>NUCLEOTIDE SEQUENCE [LARGE SCALE GENOMIC DNA]</scope>
    <source>
        <strain evidence="3">Wuxi-XJTLU</strain>
    </source>
</reference>
<dbReference type="PANTHER" id="PTHR46005:SF4">
    <property type="entry name" value="RHO GTPASE-ACTIVATING PROTEIN 190"/>
    <property type="match status" value="1"/>
</dbReference>
<comment type="caution">
    <text evidence="3">The sequence shown here is derived from an EMBL/GenBank/DDBJ whole genome shotgun (WGS) entry which is preliminary data.</text>
</comment>
<accession>A0A1V9XHC6</accession>
<evidence type="ECO:0000259" key="2">
    <source>
        <dbReference type="PROSITE" id="PS50238"/>
    </source>
</evidence>
<dbReference type="GO" id="GO:0007266">
    <property type="term" value="P:Rho protein signal transduction"/>
    <property type="evidence" value="ECO:0007669"/>
    <property type="project" value="TreeGrafter"/>
</dbReference>
<organism evidence="3 4">
    <name type="scientific">Tropilaelaps mercedesae</name>
    <dbReference type="NCBI Taxonomy" id="418985"/>
    <lineage>
        <taxon>Eukaryota</taxon>
        <taxon>Metazoa</taxon>
        <taxon>Ecdysozoa</taxon>
        <taxon>Arthropoda</taxon>
        <taxon>Chelicerata</taxon>
        <taxon>Arachnida</taxon>
        <taxon>Acari</taxon>
        <taxon>Parasitiformes</taxon>
        <taxon>Mesostigmata</taxon>
        <taxon>Gamasina</taxon>
        <taxon>Dermanyssoidea</taxon>
        <taxon>Laelapidae</taxon>
        <taxon>Tropilaelaps</taxon>
    </lineage>
</organism>
<dbReference type="InterPro" id="IPR008936">
    <property type="entry name" value="Rho_GTPase_activation_prot"/>
</dbReference>
<dbReference type="InterPro" id="IPR000198">
    <property type="entry name" value="RhoGAP_dom"/>
</dbReference>
<dbReference type="InterPro" id="IPR051978">
    <property type="entry name" value="Rho-GAP_domain"/>
</dbReference>
<feature type="region of interest" description="Disordered" evidence="1">
    <location>
        <begin position="129"/>
        <end position="188"/>
    </location>
</feature>
<dbReference type="Proteomes" id="UP000192247">
    <property type="component" value="Unassembled WGS sequence"/>
</dbReference>
<evidence type="ECO:0000256" key="1">
    <source>
        <dbReference type="SAM" id="MobiDB-lite"/>
    </source>
</evidence>
<protein>
    <submittedName>
        <fullName evidence="3">Rho GTPase-activating protein-like</fullName>
    </submittedName>
</protein>
<feature type="compositionally biased region" description="Gly residues" evidence="1">
    <location>
        <begin position="66"/>
        <end position="78"/>
    </location>
</feature>
<dbReference type="GO" id="GO:0050770">
    <property type="term" value="P:regulation of axonogenesis"/>
    <property type="evidence" value="ECO:0007669"/>
    <property type="project" value="TreeGrafter"/>
</dbReference>
<proteinExistence type="predicted"/>
<evidence type="ECO:0000313" key="4">
    <source>
        <dbReference type="Proteomes" id="UP000192247"/>
    </source>
</evidence>
<gene>
    <name evidence="3" type="ORF">BIW11_10087</name>
</gene>
<feature type="compositionally biased region" description="Basic and acidic residues" evidence="1">
    <location>
        <begin position="366"/>
        <end position="379"/>
    </location>
</feature>
<dbReference type="AlphaFoldDB" id="A0A1V9XHC6"/>
<dbReference type="InParanoid" id="A0A1V9XHC6"/>
<feature type="region of interest" description="Disordered" evidence="1">
    <location>
        <begin position="360"/>
        <end position="391"/>
    </location>
</feature>
<dbReference type="Gene3D" id="1.10.555.10">
    <property type="entry name" value="Rho GTPase activation protein"/>
    <property type="match status" value="1"/>
</dbReference>
<dbReference type="OrthoDB" id="9994905at2759"/>
<dbReference type="EMBL" id="MNPL01010843">
    <property type="protein sequence ID" value="OQR72899.1"/>
    <property type="molecule type" value="Genomic_DNA"/>
</dbReference>
<dbReference type="PROSITE" id="PS50238">
    <property type="entry name" value="RHOGAP"/>
    <property type="match status" value="1"/>
</dbReference>
<name>A0A1V9XHC6_9ACAR</name>
<dbReference type="STRING" id="418985.A0A1V9XHC6"/>
<dbReference type="GO" id="GO:0005096">
    <property type="term" value="F:GTPase activator activity"/>
    <property type="evidence" value="ECO:0007669"/>
    <property type="project" value="TreeGrafter"/>
</dbReference>
<dbReference type="Pfam" id="PF00620">
    <property type="entry name" value="RhoGAP"/>
    <property type="match status" value="1"/>
</dbReference>
<keyword evidence="4" id="KW-1185">Reference proteome</keyword>
<dbReference type="SMART" id="SM00324">
    <property type="entry name" value="RhoGAP"/>
    <property type="match status" value="1"/>
</dbReference>
<feature type="compositionally biased region" description="Basic residues" evidence="1">
    <location>
        <begin position="380"/>
        <end position="389"/>
    </location>
</feature>
<feature type="domain" description="Rho-GAP" evidence="2">
    <location>
        <begin position="390"/>
        <end position="579"/>
    </location>
</feature>
<dbReference type="GO" id="GO:0008361">
    <property type="term" value="P:regulation of cell size"/>
    <property type="evidence" value="ECO:0007669"/>
    <property type="project" value="TreeGrafter"/>
</dbReference>
<dbReference type="GO" id="GO:0005829">
    <property type="term" value="C:cytosol"/>
    <property type="evidence" value="ECO:0007669"/>
    <property type="project" value="TreeGrafter"/>
</dbReference>
<dbReference type="SUPFAM" id="SSF48350">
    <property type="entry name" value="GTPase activation domain, GAP"/>
    <property type="match status" value="1"/>
</dbReference>
<feature type="region of interest" description="Disordered" evidence="1">
    <location>
        <begin position="62"/>
        <end position="91"/>
    </location>
</feature>
<sequence length="588" mass="64159">MYGAALSGDASGWVDNRLYEQQRGGTSTFGHGSQTPDDSWERQQLAQLGSQVEGTGEQAFQRFGTGMFGPAGGIGSPAGLGQHKQHKPRQKQVGRINLREFDHLQNAIQRINVGSGAAKFQLGAFPKAPQGGMLSQHGGPGSGVEDHHYAPLIPQQPKKRLPRSAKDKGEGPASDSDSAGELSDSGDNLELDTLDLVAGVAGDKAKQRKSSKTRSKKKAIAVAPPKIPHLEGGLPAFLNPAANPLGPLSPQDPEKAASAIGVYCAAAPCALGPAPGGGPSLGALGSLGLDRLALPPHMPSSLRHHFLFSQHFPSDNSLNSHTKNRLDSLSCVAGAMDDSASPFDINLDLKRMLTYLGPPLLQQSSGEKRRKEKDKEKKEKRSKSKKGAKKGIEDFAQSSEKFVPLFVEKCIVFIEAEGLESEGLYRVPGNRAHVETLFQKFEEDPNCDLVELDIPVNAVATALKDFFSKHLPPLLSTQAMNKLTDAAAIPDRSCRILEMRRLLRQLPLANLEILQYVFRHFVRVTEKSRQNSMDSKNLAICWWPTLLPLEFNDMLMFERVRPHLEDSVQTMIDQYRFLFCGEEEVVMV</sequence>